<dbReference type="InterPro" id="IPR058532">
    <property type="entry name" value="YjbR/MT2646/Rv2570-like"/>
</dbReference>
<reference evidence="1 2" key="1">
    <citation type="submission" date="2016-10" db="EMBL/GenBank/DDBJ databases">
        <authorList>
            <person name="de Groot N.N."/>
        </authorList>
    </citation>
    <scope>NUCLEOTIDE SEQUENCE [LARGE SCALE GENOMIC DNA]</scope>
    <source>
        <strain evidence="1 2">DSM 44149</strain>
    </source>
</reference>
<gene>
    <name evidence="1" type="ORF">SAMN04489726_7327</name>
</gene>
<proteinExistence type="predicted"/>
<dbReference type="Gene3D" id="3.90.1150.30">
    <property type="match status" value="1"/>
</dbReference>
<organism evidence="1 2">
    <name type="scientific">Allokutzneria albata</name>
    <name type="common">Kibdelosporangium albatum</name>
    <dbReference type="NCBI Taxonomy" id="211114"/>
    <lineage>
        <taxon>Bacteria</taxon>
        <taxon>Bacillati</taxon>
        <taxon>Actinomycetota</taxon>
        <taxon>Actinomycetes</taxon>
        <taxon>Pseudonocardiales</taxon>
        <taxon>Pseudonocardiaceae</taxon>
        <taxon>Allokutzneria</taxon>
    </lineage>
</organism>
<evidence type="ECO:0000313" key="1">
    <source>
        <dbReference type="EMBL" id="SDN59422.1"/>
    </source>
</evidence>
<dbReference type="InterPro" id="IPR038056">
    <property type="entry name" value="YjbR-like_sf"/>
</dbReference>
<dbReference type="eggNOG" id="COG2315">
    <property type="taxonomic scope" value="Bacteria"/>
</dbReference>
<sequence>MVSAEDFRDLALNLLESEEVETWGHPTFRVGDKMFAAMDGDGHRATVKATPEEQEALIAAAPQTYAVADYVGRYGWVSVDLRVADPKEIAELVREAWRRTAPKRLVDRHDAAESRSVQ</sequence>
<dbReference type="EMBL" id="LT629701">
    <property type="protein sequence ID" value="SDN59422.1"/>
    <property type="molecule type" value="Genomic_DNA"/>
</dbReference>
<evidence type="ECO:0000313" key="2">
    <source>
        <dbReference type="Proteomes" id="UP000183376"/>
    </source>
</evidence>
<protein>
    <recommendedName>
        <fullName evidence="3">YjbR protein</fullName>
    </recommendedName>
</protein>
<name>A0A1H0CNJ2_ALLAB</name>
<keyword evidence="2" id="KW-1185">Reference proteome</keyword>
<accession>A0A1H0CNJ2</accession>
<dbReference type="SUPFAM" id="SSF142906">
    <property type="entry name" value="YjbR-like"/>
    <property type="match status" value="1"/>
</dbReference>
<dbReference type="RefSeq" id="WP_030428714.1">
    <property type="nucleotide sequence ID" value="NZ_JOEF01000004.1"/>
</dbReference>
<dbReference type="Pfam" id="PF04237">
    <property type="entry name" value="YjbR"/>
    <property type="match status" value="1"/>
</dbReference>
<dbReference type="OrthoDB" id="3194910at2"/>
<dbReference type="AlphaFoldDB" id="A0A1H0CNJ2"/>
<dbReference type="STRING" id="211114.SAMN04489726_7327"/>
<dbReference type="Proteomes" id="UP000183376">
    <property type="component" value="Chromosome I"/>
</dbReference>
<evidence type="ECO:0008006" key="3">
    <source>
        <dbReference type="Google" id="ProtNLM"/>
    </source>
</evidence>